<feature type="transmembrane region" description="Helical" evidence="1">
    <location>
        <begin position="129"/>
        <end position="147"/>
    </location>
</feature>
<sequence length="191" mass="21530">MSSHMAQIVSTLITVVFALTVIFVRTRGSNKPVNAKKILIPPLGMSTGFLMFLAPQTHDPWLYAALAFAAGLVLSYPLILTSKMHVVNGEIRLKRSKGFAFILLALLALRIALHQYVEEYVTIAQTGSLFFILAFGMIAPWRIAMFVRYRRLLRGLRQEMDRSRRDASAFDARVEERTEVSSYHAPPMKSV</sequence>
<reference evidence="3" key="1">
    <citation type="submission" date="2016-10" db="EMBL/GenBank/DDBJ databases">
        <authorList>
            <person name="Varghese N."/>
        </authorList>
    </citation>
    <scope>NUCLEOTIDE SEQUENCE [LARGE SCALE GENOMIC DNA]</scope>
    <source>
        <strain evidence="3">DSM 17980</strain>
    </source>
</reference>
<evidence type="ECO:0000313" key="3">
    <source>
        <dbReference type="Proteomes" id="UP000183508"/>
    </source>
</evidence>
<dbReference type="EMBL" id="FPBV01000001">
    <property type="protein sequence ID" value="SFU35142.1"/>
    <property type="molecule type" value="Genomic_DNA"/>
</dbReference>
<protein>
    <submittedName>
        <fullName evidence="2">Membrane protein CcdC involved in cytochrome C biogenesis</fullName>
    </submittedName>
</protein>
<feature type="transmembrane region" description="Helical" evidence="1">
    <location>
        <begin position="6"/>
        <end position="26"/>
    </location>
</feature>
<accession>A0A1I7FG19</accession>
<keyword evidence="1" id="KW-1133">Transmembrane helix</keyword>
<dbReference type="PANTHER" id="PTHR39164:SF1">
    <property type="entry name" value="PROTEIN CCDC"/>
    <property type="match status" value="1"/>
</dbReference>
<evidence type="ECO:0000256" key="1">
    <source>
        <dbReference type="SAM" id="Phobius"/>
    </source>
</evidence>
<feature type="transmembrane region" description="Helical" evidence="1">
    <location>
        <begin position="38"/>
        <end position="55"/>
    </location>
</feature>
<evidence type="ECO:0000313" key="2">
    <source>
        <dbReference type="EMBL" id="SFU35142.1"/>
    </source>
</evidence>
<dbReference type="InterPro" id="IPR031306">
    <property type="entry name" value="CcdC"/>
</dbReference>
<dbReference type="Proteomes" id="UP000183508">
    <property type="component" value="Unassembled WGS sequence"/>
</dbReference>
<keyword evidence="3" id="KW-1185">Reference proteome</keyword>
<gene>
    <name evidence="2" type="ORF">SAMN05421543_101235</name>
</gene>
<organism evidence="2 3">
    <name type="scientific">Alicyclobacillus macrosporangiidus</name>
    <dbReference type="NCBI Taxonomy" id="392015"/>
    <lineage>
        <taxon>Bacteria</taxon>
        <taxon>Bacillati</taxon>
        <taxon>Bacillota</taxon>
        <taxon>Bacilli</taxon>
        <taxon>Bacillales</taxon>
        <taxon>Alicyclobacillaceae</taxon>
        <taxon>Alicyclobacillus</taxon>
    </lineage>
</organism>
<dbReference type="STRING" id="392015.SAMN05421543_101235"/>
<keyword evidence="1" id="KW-0812">Transmembrane</keyword>
<dbReference type="AlphaFoldDB" id="A0A1I7FG19"/>
<feature type="transmembrane region" description="Helical" evidence="1">
    <location>
        <begin position="61"/>
        <end position="79"/>
    </location>
</feature>
<dbReference type="PIRSF" id="PIRSF021441">
    <property type="entry name" value="DUF1453"/>
    <property type="match status" value="1"/>
</dbReference>
<dbReference type="Pfam" id="PF07301">
    <property type="entry name" value="DUF1453"/>
    <property type="match status" value="1"/>
</dbReference>
<dbReference type="RefSeq" id="WP_074948745.1">
    <property type="nucleotide sequence ID" value="NZ_FPBV01000001.1"/>
</dbReference>
<proteinExistence type="predicted"/>
<dbReference type="InterPro" id="IPR058247">
    <property type="entry name" value="DUF1453"/>
</dbReference>
<name>A0A1I7FG19_9BACL</name>
<dbReference type="PANTHER" id="PTHR39164">
    <property type="entry name" value="PROTEIN CCDC"/>
    <property type="match status" value="1"/>
</dbReference>
<dbReference type="OrthoDB" id="120091at2"/>
<keyword evidence="1" id="KW-0472">Membrane</keyword>
<feature type="transmembrane region" description="Helical" evidence="1">
    <location>
        <begin position="99"/>
        <end position="117"/>
    </location>
</feature>